<keyword evidence="5 11" id="KW-0663">Pyridoxal phosphate</keyword>
<evidence type="ECO:0000256" key="2">
    <source>
        <dbReference type="ARBA" id="ARBA00012259"/>
    </source>
</evidence>
<dbReference type="GO" id="GO:0016829">
    <property type="term" value="F:lyase activity"/>
    <property type="evidence" value="ECO:0007669"/>
    <property type="project" value="UniProtKB-KW"/>
</dbReference>
<dbReference type="EMBL" id="PJAI02000010">
    <property type="protein sequence ID" value="TYK65476.1"/>
    <property type="molecule type" value="Genomic_DNA"/>
</dbReference>
<dbReference type="PANTHER" id="PTHR43727">
    <property type="entry name" value="DIAMINOPIMELATE DECARBOXYLASE"/>
    <property type="match status" value="1"/>
</dbReference>
<evidence type="ECO:0000256" key="11">
    <source>
        <dbReference type="PIRNR" id="PIRNR038941"/>
    </source>
</evidence>
<dbReference type="PANTHER" id="PTHR43727:SF1">
    <property type="entry name" value="CARBOXYNORSPERMIDINE_CARBOXYSPERMIDINE DECARBOXYLASE"/>
    <property type="match status" value="1"/>
</dbReference>
<dbReference type="EC" id="4.1.1.96" evidence="2 11"/>
<keyword evidence="7 11" id="KW-0456">Lyase</keyword>
<comment type="subunit">
    <text evidence="11">Homodimer.</text>
</comment>
<dbReference type="Gene3D" id="3.20.20.10">
    <property type="entry name" value="Alanine racemase"/>
    <property type="match status" value="1"/>
</dbReference>
<evidence type="ECO:0000256" key="8">
    <source>
        <dbReference type="ARBA" id="ARBA00025802"/>
    </source>
</evidence>
<comment type="catalytic activity">
    <reaction evidence="9 11">
        <text>carboxyspermidine + H(+) = spermidine + CO2</text>
        <dbReference type="Rhea" id="RHEA:34095"/>
        <dbReference type="ChEBI" id="CHEBI:15378"/>
        <dbReference type="ChEBI" id="CHEBI:16526"/>
        <dbReference type="ChEBI" id="CHEBI:57834"/>
        <dbReference type="ChEBI" id="CHEBI:65072"/>
        <dbReference type="EC" id="4.1.1.96"/>
    </reaction>
</comment>
<dbReference type="SUPFAM" id="SSF50621">
    <property type="entry name" value="Alanine racemase C-terminal domain-like"/>
    <property type="match status" value="1"/>
</dbReference>
<sequence length="389" mass="42959">MTASTTFLNFDLNRVPSPCFVVDEAVIEKNLQKLHYVQEQSGAKVLAALKAFSFWQLGKLTGKYLSGTCASGLHELLLGKEAYGGETHVFSAAFKANEMEEILSLADHVVFNSCGQWQRFQPEIKAAKAKRQELKFGLRINPEHSEGTTPIYDPCAPGSRLGIPLSELDESNLEGISGLHFHTLCEQKFEPLARTVAAVEAKFGHLLGQMQWINFGGGHHITADDYDVEGLITLIKNFAKKYDVQVYIEPGEAVAIHSGILVSEVLDITWNTLPQAILDTSATCHMPDTLEMPYRAHILDSGEANELEHTYRLGGMTCLAGDVMGDYSFTKPLTIGQRVAFDDMAHYTMVKTSTFNGIGLPALALWNSSTDELSIIKEFGYSDFKERLS</sequence>
<keyword evidence="4 11" id="KW-0210">Decarboxylase</keyword>
<dbReference type="PIRSF" id="PIRSF038941">
    <property type="entry name" value="NspC"/>
    <property type="match status" value="1"/>
</dbReference>
<gene>
    <name evidence="13" type="primary">nspC</name>
    <name evidence="13" type="ORF">CWS31_010305</name>
</gene>
<comment type="catalytic activity">
    <reaction evidence="10 11">
        <text>carboxynorspermidine + H(+) = norspermidine + CO2</text>
        <dbReference type="Rhea" id="RHEA:34099"/>
        <dbReference type="ChEBI" id="CHEBI:15378"/>
        <dbReference type="ChEBI" id="CHEBI:16526"/>
        <dbReference type="ChEBI" id="CHEBI:57920"/>
        <dbReference type="ChEBI" id="CHEBI:65070"/>
        <dbReference type="EC" id="4.1.1.96"/>
    </reaction>
</comment>
<keyword evidence="14" id="KW-1185">Reference proteome</keyword>
<evidence type="ECO:0000256" key="3">
    <source>
        <dbReference type="ARBA" id="ARBA00013633"/>
    </source>
</evidence>
<dbReference type="RefSeq" id="WP_101344997.1">
    <property type="nucleotide sequence ID" value="NZ_PJAI02000010.1"/>
</dbReference>
<comment type="subcellular location">
    <subcellularLocation>
        <location evidence="11">Cytoplasm</location>
    </subcellularLocation>
</comment>
<organism evidence="13 14">
    <name type="scientific">Colwellia echini</name>
    <dbReference type="NCBI Taxonomy" id="1982103"/>
    <lineage>
        <taxon>Bacteria</taxon>
        <taxon>Pseudomonadati</taxon>
        <taxon>Pseudomonadota</taxon>
        <taxon>Gammaproteobacteria</taxon>
        <taxon>Alteromonadales</taxon>
        <taxon>Colwelliaceae</taxon>
        <taxon>Colwellia</taxon>
    </lineage>
</organism>
<evidence type="ECO:0000256" key="6">
    <source>
        <dbReference type="ARBA" id="ARBA00023066"/>
    </source>
</evidence>
<accession>A0ABY3MW81</accession>
<comment type="function">
    <text evidence="11">Catalyzes the decarboxylation of carboxynorspermidine and carboxyspermidine.</text>
</comment>
<dbReference type="NCBIfam" id="TIGR01047">
    <property type="entry name" value="nspC"/>
    <property type="match status" value="1"/>
</dbReference>
<keyword evidence="11" id="KW-0963">Cytoplasm</keyword>
<dbReference type="InterPro" id="IPR005730">
    <property type="entry name" value="Nsp_de-COase"/>
</dbReference>
<dbReference type="Pfam" id="PF00278">
    <property type="entry name" value="Orn_DAP_Arg_deC"/>
    <property type="match status" value="1"/>
</dbReference>
<comment type="cofactor">
    <cofactor evidence="1 11">
        <name>pyridoxal 5'-phosphate</name>
        <dbReference type="ChEBI" id="CHEBI:597326"/>
    </cofactor>
</comment>
<dbReference type="InterPro" id="IPR009006">
    <property type="entry name" value="Ala_racemase/Decarboxylase_C"/>
</dbReference>
<proteinExistence type="inferred from homology"/>
<keyword evidence="11" id="KW-0620">Polyamine biosynthesis</keyword>
<keyword evidence="6 11" id="KW-0745">Spermidine biosynthesis</keyword>
<comment type="caution">
    <text evidence="13">The sequence shown here is derived from an EMBL/GenBank/DDBJ whole genome shotgun (WGS) entry which is preliminary data.</text>
</comment>
<evidence type="ECO:0000256" key="10">
    <source>
        <dbReference type="ARBA" id="ARBA00047389"/>
    </source>
</evidence>
<dbReference type="SUPFAM" id="SSF51419">
    <property type="entry name" value="PLP-binding barrel"/>
    <property type="match status" value="1"/>
</dbReference>
<dbReference type="Gene3D" id="2.40.37.10">
    <property type="entry name" value="Lyase, Ornithine Decarboxylase, Chain A, domain 1"/>
    <property type="match status" value="1"/>
</dbReference>
<evidence type="ECO:0000256" key="1">
    <source>
        <dbReference type="ARBA" id="ARBA00001933"/>
    </source>
</evidence>
<reference evidence="13 14" key="1">
    <citation type="submission" date="2019-08" db="EMBL/GenBank/DDBJ databases">
        <title>Microbe sample from Colwellia echini.</title>
        <authorList>
            <person name="Christiansen L."/>
            <person name="Pathiraja D."/>
            <person name="Schultz-Johansen M."/>
            <person name="Choi I.-G."/>
            <person name="Stougaard P."/>
        </authorList>
    </citation>
    <scope>NUCLEOTIDE SEQUENCE [LARGE SCALE GENOMIC DNA]</scope>
    <source>
        <strain evidence="13 14">A3</strain>
    </source>
</reference>
<evidence type="ECO:0000259" key="12">
    <source>
        <dbReference type="Pfam" id="PF00278"/>
    </source>
</evidence>
<name>A0ABY3MW81_9GAMM</name>
<comment type="similarity">
    <text evidence="8 11">Belongs to the Orn/Lys/Arg decarboxylase class-II family. NspC subfamily.</text>
</comment>
<evidence type="ECO:0000256" key="9">
    <source>
        <dbReference type="ARBA" id="ARBA00047351"/>
    </source>
</evidence>
<dbReference type="Proteomes" id="UP000815846">
    <property type="component" value="Unassembled WGS sequence"/>
</dbReference>
<evidence type="ECO:0000313" key="14">
    <source>
        <dbReference type="Proteomes" id="UP000815846"/>
    </source>
</evidence>
<evidence type="ECO:0000313" key="13">
    <source>
        <dbReference type="EMBL" id="TYK65476.1"/>
    </source>
</evidence>
<evidence type="ECO:0000256" key="7">
    <source>
        <dbReference type="ARBA" id="ARBA00023239"/>
    </source>
</evidence>
<dbReference type="InterPro" id="IPR022643">
    <property type="entry name" value="De-COase2_C"/>
</dbReference>
<dbReference type="InterPro" id="IPR029066">
    <property type="entry name" value="PLP-binding_barrel"/>
</dbReference>
<feature type="domain" description="Orn/DAP/Arg decarboxylase 2 C-terminal" evidence="12">
    <location>
        <begin position="112"/>
        <end position="344"/>
    </location>
</feature>
<evidence type="ECO:0000256" key="5">
    <source>
        <dbReference type="ARBA" id="ARBA00022898"/>
    </source>
</evidence>
<evidence type="ECO:0000256" key="4">
    <source>
        <dbReference type="ARBA" id="ARBA00022793"/>
    </source>
</evidence>
<protein>
    <recommendedName>
        <fullName evidence="3 11">Carboxynorspermidine/carboxyspermidine decarboxylase</fullName>
        <shortName evidence="11">CANS DC/CAS DC</shortName>
        <shortName evidence="11">CANSDC/CASDC</shortName>
        <ecNumber evidence="2 11">4.1.1.96</ecNumber>
    </recommendedName>
</protein>
<dbReference type="CDD" id="cd06829">
    <property type="entry name" value="PLPDE_III_CANSDC"/>
    <property type="match status" value="1"/>
</dbReference>